<evidence type="ECO:0000313" key="4">
    <source>
        <dbReference type="Proteomes" id="UP000664940"/>
    </source>
</evidence>
<protein>
    <submittedName>
        <fullName evidence="3">Uncharacterized protein</fullName>
    </submittedName>
</protein>
<evidence type="ECO:0000313" key="3">
    <source>
        <dbReference type="EMBL" id="KAF6095158.1"/>
    </source>
</evidence>
<dbReference type="EMBL" id="JABVXQ010000008">
    <property type="protein sequence ID" value="KAF6095158.1"/>
    <property type="molecule type" value="Genomic_DNA"/>
</dbReference>
<feature type="compositionally biased region" description="Polar residues" evidence="1">
    <location>
        <begin position="20"/>
        <end position="30"/>
    </location>
</feature>
<feature type="region of interest" description="Disordered" evidence="1">
    <location>
        <begin position="1"/>
        <end position="38"/>
    </location>
</feature>
<dbReference type="AlphaFoldDB" id="A0A833ZM04"/>
<keyword evidence="2" id="KW-1133">Transmembrane helix</keyword>
<name>A0A833ZM04_9CHIR</name>
<proteinExistence type="predicted"/>
<keyword evidence="2" id="KW-0472">Membrane</keyword>
<gene>
    <name evidence="3" type="ORF">HJG60_012125</name>
</gene>
<evidence type="ECO:0000256" key="2">
    <source>
        <dbReference type="SAM" id="Phobius"/>
    </source>
</evidence>
<keyword evidence="2" id="KW-0812">Transmembrane</keyword>
<comment type="caution">
    <text evidence="3">The sequence shown here is derived from an EMBL/GenBank/DDBJ whole genome shotgun (WGS) entry which is preliminary data.</text>
</comment>
<dbReference type="Proteomes" id="UP000664940">
    <property type="component" value="Unassembled WGS sequence"/>
</dbReference>
<sequence>MYCQEFHPPWAVPERRGRTPRQQLRDSGSGASHLPWQRGLLPQERGGSGCTEIRSLQAQPTPLRGPSLSLHLPGRFWLKLNPRKVPPVRTLGCQSHAESVLLQWKTEEPLGSRRFQLRATERGFYFRFFFLVFFKDFIYLFIYLRGKGGRKRGRNINVQLLGAMACNPSMCPDWESNPRHPGSQPALHPRSHASQGIRFFFLKSHHILSLVTHWF</sequence>
<feature type="transmembrane region" description="Helical" evidence="2">
    <location>
        <begin position="124"/>
        <end position="144"/>
    </location>
</feature>
<accession>A0A833ZM04</accession>
<evidence type="ECO:0000256" key="1">
    <source>
        <dbReference type="SAM" id="MobiDB-lite"/>
    </source>
</evidence>
<organism evidence="3 4">
    <name type="scientific">Phyllostomus discolor</name>
    <name type="common">pale spear-nosed bat</name>
    <dbReference type="NCBI Taxonomy" id="89673"/>
    <lineage>
        <taxon>Eukaryota</taxon>
        <taxon>Metazoa</taxon>
        <taxon>Chordata</taxon>
        <taxon>Craniata</taxon>
        <taxon>Vertebrata</taxon>
        <taxon>Euteleostomi</taxon>
        <taxon>Mammalia</taxon>
        <taxon>Eutheria</taxon>
        <taxon>Laurasiatheria</taxon>
        <taxon>Chiroptera</taxon>
        <taxon>Yangochiroptera</taxon>
        <taxon>Phyllostomidae</taxon>
        <taxon>Phyllostominae</taxon>
        <taxon>Phyllostomus</taxon>
    </lineage>
</organism>
<reference evidence="3 4" key="1">
    <citation type="journal article" date="2020" name="Nature">
        <title>Six reference-quality genomes reveal evolution of bat adaptations.</title>
        <authorList>
            <person name="Jebb D."/>
            <person name="Huang Z."/>
            <person name="Pippel M."/>
            <person name="Hughes G.M."/>
            <person name="Lavrichenko K."/>
            <person name="Devanna P."/>
            <person name="Winkler S."/>
            <person name="Jermiin L.S."/>
            <person name="Skirmuntt E.C."/>
            <person name="Katzourakis A."/>
            <person name="Burkitt-Gray L."/>
            <person name="Ray D.A."/>
            <person name="Sullivan K.A.M."/>
            <person name="Roscito J.G."/>
            <person name="Kirilenko B.M."/>
            <person name="Davalos L.M."/>
            <person name="Corthals A.P."/>
            <person name="Power M.L."/>
            <person name="Jones G."/>
            <person name="Ransome R.D."/>
            <person name="Dechmann D.K.N."/>
            <person name="Locatelli A.G."/>
            <person name="Puechmaille S.J."/>
            <person name="Fedrigo O."/>
            <person name="Jarvis E.D."/>
            <person name="Hiller M."/>
            <person name="Vernes S.C."/>
            <person name="Myers E.W."/>
            <person name="Teeling E.C."/>
        </authorList>
    </citation>
    <scope>NUCLEOTIDE SEQUENCE [LARGE SCALE GENOMIC DNA]</scope>
    <source>
        <strain evidence="3">Bat1K_MPI-CBG_1</strain>
    </source>
</reference>